<evidence type="ECO:0000256" key="2">
    <source>
        <dbReference type="SAM" id="Phobius"/>
    </source>
</evidence>
<feature type="transmembrane region" description="Helical" evidence="2">
    <location>
        <begin position="57"/>
        <end position="85"/>
    </location>
</feature>
<evidence type="ECO:0008006" key="5">
    <source>
        <dbReference type="Google" id="ProtNLM"/>
    </source>
</evidence>
<feature type="transmembrane region" description="Helical" evidence="2">
    <location>
        <begin position="335"/>
        <end position="357"/>
    </location>
</feature>
<dbReference type="PANTHER" id="PTHR43298">
    <property type="entry name" value="MULTIDRUG RESISTANCE PROTEIN NORM-RELATED"/>
    <property type="match status" value="1"/>
</dbReference>
<dbReference type="PANTHER" id="PTHR43298:SF2">
    <property type="entry name" value="FMN_FAD EXPORTER YEEO-RELATED"/>
    <property type="match status" value="1"/>
</dbReference>
<evidence type="ECO:0000313" key="3">
    <source>
        <dbReference type="EMBL" id="NIA72318.1"/>
    </source>
</evidence>
<keyword evidence="2" id="KW-1133">Transmembrane helix</keyword>
<feature type="transmembrane region" description="Helical" evidence="2">
    <location>
        <begin position="105"/>
        <end position="127"/>
    </location>
</feature>
<dbReference type="AlphaFoldDB" id="A0A967F332"/>
<reference evidence="3" key="1">
    <citation type="submission" date="2020-03" db="EMBL/GenBank/DDBJ databases">
        <title>Genome of Pelagibius litoralis DSM 21314T.</title>
        <authorList>
            <person name="Wang G."/>
        </authorList>
    </citation>
    <scope>NUCLEOTIDE SEQUENCE</scope>
    <source>
        <strain evidence="3">DSM 21314</strain>
    </source>
</reference>
<dbReference type="InterPro" id="IPR050222">
    <property type="entry name" value="MATE_MdtK"/>
</dbReference>
<comment type="caution">
    <text evidence="3">The sequence shown here is derived from an EMBL/GenBank/DDBJ whole genome shotgun (WGS) entry which is preliminary data.</text>
</comment>
<sequence length="466" mass="48986">MTFALFQDADTKIARSLLLKDIRAISKVSWPILVGSLSTIAVSLVDAAIVGRLGVDALAAVAATGAAFAIAAELLYAFMVGYRIVSARLIGGESISAARQLFGRFLRLAFFAGPCTLAVAVAAGIGLNASISDPQVSAIAQAYFLCRLPELLIAPFSILIIATYNAQKLTRWAMYAAITNHAFNIPISVVLGYGWFAFPELGVVGVGIGSAVGSLASLSLLIAASLGSGLFQSPIAMRSKSEGRTHDTTLDQRAIGLKQALPLSFYEMVNAALDYGGNLVFIAIIGASSIADLAGSRVAWTVLLLLFIVANAAGSGLQILAARELGKQNGEAAQHLLRAGIIVTTAVTVLPALVLILQPDVVIEIYTGRSDLVSVGAPALLIVGLTAPLMALNAALVAYLRALRQSRLVMIINAASIWFVQIPFAWLLAIPMGYGVTGAYIGIAMYFATRVTASLIYRQYWLGRPS</sequence>
<keyword evidence="2" id="KW-0812">Transmembrane</keyword>
<dbReference type="EMBL" id="JAAQPH010000039">
    <property type="protein sequence ID" value="NIA72318.1"/>
    <property type="molecule type" value="Genomic_DNA"/>
</dbReference>
<feature type="transmembrane region" description="Helical" evidence="2">
    <location>
        <begin position="208"/>
        <end position="231"/>
    </location>
</feature>
<name>A0A967F332_9PROT</name>
<dbReference type="Proteomes" id="UP000761264">
    <property type="component" value="Unassembled WGS sequence"/>
</dbReference>
<feature type="transmembrane region" description="Helical" evidence="2">
    <location>
        <begin position="377"/>
        <end position="399"/>
    </location>
</feature>
<dbReference type="GO" id="GO:0015297">
    <property type="term" value="F:antiporter activity"/>
    <property type="evidence" value="ECO:0007669"/>
    <property type="project" value="InterPro"/>
</dbReference>
<dbReference type="GO" id="GO:0042910">
    <property type="term" value="F:xenobiotic transmembrane transporter activity"/>
    <property type="evidence" value="ECO:0007669"/>
    <property type="project" value="InterPro"/>
</dbReference>
<dbReference type="InterPro" id="IPR002528">
    <property type="entry name" value="MATE_fam"/>
</dbReference>
<keyword evidence="4" id="KW-1185">Reference proteome</keyword>
<feature type="transmembrane region" description="Helical" evidence="2">
    <location>
        <begin position="438"/>
        <end position="457"/>
    </location>
</feature>
<feature type="transmembrane region" description="Helical" evidence="2">
    <location>
        <begin position="174"/>
        <end position="196"/>
    </location>
</feature>
<protein>
    <recommendedName>
        <fullName evidence="5">Multidrug resistance protein NorM</fullName>
    </recommendedName>
</protein>
<evidence type="ECO:0000313" key="4">
    <source>
        <dbReference type="Proteomes" id="UP000761264"/>
    </source>
</evidence>
<feature type="transmembrane region" description="Helical" evidence="2">
    <location>
        <begin position="139"/>
        <end position="162"/>
    </location>
</feature>
<feature type="transmembrane region" description="Helical" evidence="2">
    <location>
        <begin position="297"/>
        <end position="323"/>
    </location>
</feature>
<feature type="transmembrane region" description="Helical" evidence="2">
    <location>
        <begin position="272"/>
        <end position="291"/>
    </location>
</feature>
<evidence type="ECO:0000256" key="1">
    <source>
        <dbReference type="ARBA" id="ARBA00022448"/>
    </source>
</evidence>
<dbReference type="Pfam" id="PF01554">
    <property type="entry name" value="MatE"/>
    <property type="match status" value="2"/>
</dbReference>
<gene>
    <name evidence="3" type="ORF">HBA54_27380</name>
</gene>
<keyword evidence="1" id="KW-0813">Transport</keyword>
<feature type="transmembrane region" description="Helical" evidence="2">
    <location>
        <begin position="411"/>
        <end position="432"/>
    </location>
</feature>
<proteinExistence type="predicted"/>
<organism evidence="3 4">
    <name type="scientific">Pelagibius litoralis</name>
    <dbReference type="NCBI Taxonomy" id="374515"/>
    <lineage>
        <taxon>Bacteria</taxon>
        <taxon>Pseudomonadati</taxon>
        <taxon>Pseudomonadota</taxon>
        <taxon>Alphaproteobacteria</taxon>
        <taxon>Rhodospirillales</taxon>
        <taxon>Rhodovibrionaceae</taxon>
        <taxon>Pelagibius</taxon>
    </lineage>
</organism>
<dbReference type="RefSeq" id="WP_167231489.1">
    <property type="nucleotide sequence ID" value="NZ_JAAQPH010000039.1"/>
</dbReference>
<accession>A0A967F332</accession>
<keyword evidence="2" id="KW-0472">Membrane</keyword>
<dbReference type="GO" id="GO:0005886">
    <property type="term" value="C:plasma membrane"/>
    <property type="evidence" value="ECO:0007669"/>
    <property type="project" value="TreeGrafter"/>
</dbReference>
<feature type="transmembrane region" description="Helical" evidence="2">
    <location>
        <begin position="28"/>
        <end position="51"/>
    </location>
</feature>